<name>A0A1W6MWR2_9HYPH</name>
<dbReference type="InterPro" id="IPR036010">
    <property type="entry name" value="2Fe-2S_ferredoxin-like_sf"/>
</dbReference>
<dbReference type="SUPFAM" id="SSF54292">
    <property type="entry name" value="2Fe-2S ferredoxin-like"/>
    <property type="match status" value="1"/>
</dbReference>
<dbReference type="InterPro" id="IPR017938">
    <property type="entry name" value="Riboflavin_synthase-like_b-brl"/>
</dbReference>
<dbReference type="Pfam" id="PF00970">
    <property type="entry name" value="FAD_binding_6"/>
    <property type="match status" value="1"/>
</dbReference>
<dbReference type="InterPro" id="IPR039261">
    <property type="entry name" value="FNR_nucleotide-bd"/>
</dbReference>
<dbReference type="InterPro" id="IPR001041">
    <property type="entry name" value="2Fe-2S_ferredoxin-type"/>
</dbReference>
<dbReference type="AlphaFoldDB" id="A0A1W6MWR2"/>
<evidence type="ECO:0000313" key="4">
    <source>
        <dbReference type="EMBL" id="ARN82024.1"/>
    </source>
</evidence>
<dbReference type="InterPro" id="IPR054950">
    <property type="entry name" value="MethMoxCompC"/>
</dbReference>
<dbReference type="InterPro" id="IPR012675">
    <property type="entry name" value="Beta-grasp_dom_sf"/>
</dbReference>
<dbReference type="SUPFAM" id="SSF52343">
    <property type="entry name" value="Ferredoxin reductase-like, C-terminal NADP-linked domain"/>
    <property type="match status" value="1"/>
</dbReference>
<reference evidence="4 5" key="1">
    <citation type="submission" date="2017-02" db="EMBL/GenBank/DDBJ databases">
        <authorList>
            <person name="Peterson S.W."/>
        </authorList>
    </citation>
    <scope>NUCLEOTIDE SEQUENCE [LARGE SCALE GENOMIC DNA]</scope>
    <source>
        <strain evidence="4 5">S285</strain>
    </source>
</reference>
<dbReference type="EMBL" id="CP019948">
    <property type="protein sequence ID" value="ARN82024.1"/>
    <property type="molecule type" value="Genomic_DNA"/>
</dbReference>
<dbReference type="Gene3D" id="2.40.30.10">
    <property type="entry name" value="Translation factors"/>
    <property type="match status" value="1"/>
</dbReference>
<dbReference type="PANTHER" id="PTHR47354:SF5">
    <property type="entry name" value="PROTEIN RFBI"/>
    <property type="match status" value="1"/>
</dbReference>
<proteinExistence type="predicted"/>
<organism evidence="4 5">
    <name type="scientific">Methylocystis bryophila</name>
    <dbReference type="NCBI Taxonomy" id="655015"/>
    <lineage>
        <taxon>Bacteria</taxon>
        <taxon>Pseudomonadati</taxon>
        <taxon>Pseudomonadota</taxon>
        <taxon>Alphaproteobacteria</taxon>
        <taxon>Hyphomicrobiales</taxon>
        <taxon>Methylocystaceae</taxon>
        <taxon>Methylocystis</taxon>
    </lineage>
</organism>
<dbReference type="InterPro" id="IPR050415">
    <property type="entry name" value="MRET"/>
</dbReference>
<dbReference type="GO" id="GO:0004497">
    <property type="term" value="F:monooxygenase activity"/>
    <property type="evidence" value="ECO:0007669"/>
    <property type="project" value="UniProtKB-KW"/>
</dbReference>
<dbReference type="Pfam" id="PF00111">
    <property type="entry name" value="Fer2"/>
    <property type="match status" value="1"/>
</dbReference>
<keyword evidence="4" id="KW-0560">Oxidoreductase</keyword>
<accession>A0A1W6MWR2</accession>
<feature type="domain" description="2Fe-2S ferredoxin-type" evidence="2">
    <location>
        <begin position="2"/>
        <end position="95"/>
    </location>
</feature>
<dbReference type="CDD" id="cd00207">
    <property type="entry name" value="fer2"/>
    <property type="match status" value="1"/>
</dbReference>
<dbReference type="KEGG" id="mbry:B1812_14115"/>
<keyword evidence="5" id="KW-1185">Reference proteome</keyword>
<dbReference type="PRINTS" id="PR00410">
    <property type="entry name" value="PHEHYDRXLASE"/>
</dbReference>
<dbReference type="PROSITE" id="PS51384">
    <property type="entry name" value="FAD_FR"/>
    <property type="match status" value="1"/>
</dbReference>
<dbReference type="PANTHER" id="PTHR47354">
    <property type="entry name" value="NADH OXIDOREDUCTASE HCR"/>
    <property type="match status" value="1"/>
</dbReference>
<dbReference type="Gene3D" id="3.10.20.30">
    <property type="match status" value="1"/>
</dbReference>
<dbReference type="Pfam" id="PF00175">
    <property type="entry name" value="NAD_binding_1"/>
    <property type="match status" value="1"/>
</dbReference>
<dbReference type="InterPro" id="IPR001709">
    <property type="entry name" value="Flavoprot_Pyr_Nucl_cyt_Rdtase"/>
</dbReference>
<dbReference type="PRINTS" id="PR00371">
    <property type="entry name" value="FPNCR"/>
</dbReference>
<evidence type="ECO:0000313" key="5">
    <source>
        <dbReference type="Proteomes" id="UP000193978"/>
    </source>
</evidence>
<dbReference type="Proteomes" id="UP000193978">
    <property type="component" value="Chromosome"/>
</dbReference>
<evidence type="ECO:0000259" key="2">
    <source>
        <dbReference type="PROSITE" id="PS51085"/>
    </source>
</evidence>
<feature type="domain" description="FAD-binding FR-type" evidence="3">
    <location>
        <begin position="104"/>
        <end position="209"/>
    </location>
</feature>
<dbReference type="NCBIfam" id="NF045803">
    <property type="entry name" value="MethMoxFADbindMmoC"/>
    <property type="match status" value="1"/>
</dbReference>
<dbReference type="GO" id="GO:0051537">
    <property type="term" value="F:2 iron, 2 sulfur cluster binding"/>
    <property type="evidence" value="ECO:0007669"/>
    <property type="project" value="InterPro"/>
</dbReference>
<evidence type="ECO:0000259" key="3">
    <source>
        <dbReference type="PROSITE" id="PS51384"/>
    </source>
</evidence>
<dbReference type="PROSITE" id="PS00197">
    <property type="entry name" value="2FE2S_FER_1"/>
    <property type="match status" value="1"/>
</dbReference>
<keyword evidence="4" id="KW-0503">Monooxygenase</keyword>
<sequence>MYQVTIETEDGETCSFECGPSEDVISAGLRQSVILLASCRAGGCATCKGECTDGDYELINASVQALPPDEEEDGYVLLCRCFPRSDLHIVVPYTYDRISFEAVQTNWIGEIKACEKVSSNVARLLIQVLTADGSAPISLSFAPGQFVDIEIPGTHIKRSYSMASVSGDGVLEFFIRILPDGTFSKFLTNEARVGMRLNLRGPAGSFGLHENGPRSRFFVGGGTGLSPVLSMIRHMKNEGDMRPAKLFFGVNRAEELFYLEELESLRGQMPNLDVRIAVVEGAERNGVARGTVIDLLREELKSHEDEPDIYLCGPPGMIDAAFAAAAEAGVPREQVYQEKFLASG</sequence>
<dbReference type="SUPFAM" id="SSF63380">
    <property type="entry name" value="Riboflavin synthase domain-like"/>
    <property type="match status" value="1"/>
</dbReference>
<dbReference type="InterPro" id="IPR006058">
    <property type="entry name" value="2Fe2S_fd_BS"/>
</dbReference>
<dbReference type="InterPro" id="IPR017927">
    <property type="entry name" value="FAD-bd_FR_type"/>
</dbReference>
<evidence type="ECO:0000256" key="1">
    <source>
        <dbReference type="ARBA" id="ARBA00034078"/>
    </source>
</evidence>
<dbReference type="OrthoDB" id="9806195at2"/>
<dbReference type="RefSeq" id="WP_085772147.1">
    <property type="nucleotide sequence ID" value="NZ_AP027149.1"/>
</dbReference>
<dbReference type="STRING" id="655015.B1812_14115"/>
<dbReference type="PROSITE" id="PS51085">
    <property type="entry name" value="2FE2S_FER_2"/>
    <property type="match status" value="1"/>
</dbReference>
<gene>
    <name evidence="4" type="ORF">B1812_14115</name>
</gene>
<dbReference type="InterPro" id="IPR001433">
    <property type="entry name" value="OxRdtase_FAD/NAD-bd"/>
</dbReference>
<dbReference type="Gene3D" id="3.40.50.80">
    <property type="entry name" value="Nucleotide-binding domain of ferredoxin-NADP reductase (FNR) module"/>
    <property type="match status" value="1"/>
</dbReference>
<dbReference type="InterPro" id="IPR008333">
    <property type="entry name" value="Cbr1-like_FAD-bd_dom"/>
</dbReference>
<comment type="cofactor">
    <cofactor evidence="1">
        <name>[2Fe-2S] cluster</name>
        <dbReference type="ChEBI" id="CHEBI:190135"/>
    </cofactor>
</comment>
<protein>
    <submittedName>
        <fullName evidence="4">Methane monooxygenase</fullName>
    </submittedName>
</protein>